<dbReference type="AlphaFoldDB" id="J9W4A4"/>
<dbReference type="EMBL" id="CP003043">
    <property type="protein sequence ID" value="AFS01169.1"/>
    <property type="molecule type" value="Genomic_DNA"/>
</dbReference>
<name>J9W4A4_LENBU</name>
<dbReference type="eggNOG" id="ENOG5030B99">
    <property type="taxonomic scope" value="Bacteria"/>
</dbReference>
<protein>
    <recommendedName>
        <fullName evidence="4">Integral membrane protein</fullName>
    </recommendedName>
</protein>
<sequence>MGENNMETSSRKISQILIGLLFILIGGIAIFLSIFSLGPLPISKSMAAVYWLIFAGGMNVVGGIVCLFTHRHSVLIILAAVLFVVNLIPGIQQVISGNYFLFPIIVVLMVLAIAIGAVGLWDRNK</sequence>
<feature type="transmembrane region" description="Helical" evidence="1">
    <location>
        <begin position="16"/>
        <end position="37"/>
    </location>
</feature>
<evidence type="ECO:0000313" key="3">
    <source>
        <dbReference type="Proteomes" id="UP000007332"/>
    </source>
</evidence>
<dbReference type="Proteomes" id="UP000007332">
    <property type="component" value="Chromosome"/>
</dbReference>
<organism evidence="2 3">
    <name type="scientific">Lentilactobacillus buchneri subsp. silagei CD034</name>
    <dbReference type="NCBI Taxonomy" id="1071400"/>
    <lineage>
        <taxon>Bacteria</taxon>
        <taxon>Bacillati</taxon>
        <taxon>Bacillota</taxon>
        <taxon>Bacilli</taxon>
        <taxon>Lactobacillales</taxon>
        <taxon>Lactobacillaceae</taxon>
        <taxon>Lentilactobacillus</taxon>
        <taxon>Lentilactobacillus buchneri subsp. silagei</taxon>
    </lineage>
</organism>
<dbReference type="PATRIC" id="fig|1071400.3.peg.2106"/>
<gene>
    <name evidence="2" type="ORF">LBUCD034_2191</name>
</gene>
<dbReference type="KEGG" id="lbn:LBUCD034_2191"/>
<dbReference type="HOGENOM" id="CLU_2046642_0_0_9"/>
<keyword evidence="1" id="KW-1133">Transmembrane helix</keyword>
<feature type="transmembrane region" description="Helical" evidence="1">
    <location>
        <begin position="49"/>
        <end position="68"/>
    </location>
</feature>
<reference evidence="2 3" key="1">
    <citation type="journal article" date="2012" name="J. Biotechnol.">
        <title>Insights into the completely annotated genome of Lactobacillus buchneri CD034, a strain isolated from stable grass silage.</title>
        <authorList>
            <person name="Heinl S."/>
            <person name="Wibberg D."/>
            <person name="Eikmeyer F."/>
            <person name="Szczepanowski R."/>
            <person name="Blom J."/>
            <person name="Linke B."/>
            <person name="Goesmann A."/>
            <person name="Grabherr R."/>
            <person name="Schwab H."/>
            <person name="Puhler A."/>
            <person name="Schluter A."/>
        </authorList>
    </citation>
    <scope>NUCLEOTIDE SEQUENCE [LARGE SCALE GENOMIC DNA]</scope>
    <source>
        <strain evidence="2 3">CD034</strain>
    </source>
</reference>
<keyword evidence="3" id="KW-1185">Reference proteome</keyword>
<proteinExistence type="predicted"/>
<evidence type="ECO:0000256" key="1">
    <source>
        <dbReference type="SAM" id="Phobius"/>
    </source>
</evidence>
<feature type="transmembrane region" description="Helical" evidence="1">
    <location>
        <begin position="75"/>
        <end position="95"/>
    </location>
</feature>
<keyword evidence="1" id="KW-0812">Transmembrane</keyword>
<keyword evidence="1" id="KW-0472">Membrane</keyword>
<feature type="transmembrane region" description="Helical" evidence="1">
    <location>
        <begin position="101"/>
        <end position="121"/>
    </location>
</feature>
<accession>J9W4A4</accession>
<evidence type="ECO:0000313" key="2">
    <source>
        <dbReference type="EMBL" id="AFS01169.1"/>
    </source>
</evidence>
<evidence type="ECO:0008006" key="4">
    <source>
        <dbReference type="Google" id="ProtNLM"/>
    </source>
</evidence>